<name>A0A4D5RXP6_IXOSC</name>
<protein>
    <submittedName>
        <fullName evidence="1">Putative secreted protein</fullName>
    </submittedName>
</protein>
<dbReference type="EMBL" id="GHJT01007440">
    <property type="protein sequence ID" value="MOY41411.1"/>
    <property type="molecule type" value="Transcribed_RNA"/>
</dbReference>
<dbReference type="AlphaFoldDB" id="A0A4D5RXP6"/>
<accession>A0A4D5RXP6</accession>
<reference evidence="1" key="1">
    <citation type="submission" date="2019-04" db="EMBL/GenBank/DDBJ databases">
        <title>An insight into the mialome of Ixodes scapularis.</title>
        <authorList>
            <person name="Ribeiro J.M."/>
            <person name="Mather T.N."/>
            <person name="Karim S."/>
        </authorList>
    </citation>
    <scope>NUCLEOTIDE SEQUENCE</scope>
</reference>
<sequence>MRLFFFPFFFFFFLLFNWSLSLMIPPTSFFLILQCASVVSKRSLLSPSSLPNHLHFFTSNLFSHSSTQEYSTSHIFFQSIFHRETGNRQTGT</sequence>
<proteinExistence type="predicted"/>
<organism evidence="1">
    <name type="scientific">Ixodes scapularis</name>
    <name type="common">Black-legged tick</name>
    <name type="synonym">Deer tick</name>
    <dbReference type="NCBI Taxonomy" id="6945"/>
    <lineage>
        <taxon>Eukaryota</taxon>
        <taxon>Metazoa</taxon>
        <taxon>Ecdysozoa</taxon>
        <taxon>Arthropoda</taxon>
        <taxon>Chelicerata</taxon>
        <taxon>Arachnida</taxon>
        <taxon>Acari</taxon>
        <taxon>Parasitiformes</taxon>
        <taxon>Ixodida</taxon>
        <taxon>Ixodoidea</taxon>
        <taxon>Ixodidae</taxon>
        <taxon>Ixodinae</taxon>
        <taxon>Ixodes</taxon>
    </lineage>
</organism>
<evidence type="ECO:0000313" key="1">
    <source>
        <dbReference type="EMBL" id="MOY41411.1"/>
    </source>
</evidence>